<dbReference type="GO" id="GO:0016787">
    <property type="term" value="F:hydrolase activity"/>
    <property type="evidence" value="ECO:0007669"/>
    <property type="project" value="UniProtKB-KW"/>
</dbReference>
<reference evidence="2 3" key="1">
    <citation type="submission" date="2017-09" db="EMBL/GenBank/DDBJ databases">
        <title>Bacterial strain isolated from the female urinary microbiota.</title>
        <authorList>
            <person name="Thomas-White K."/>
            <person name="Kumar N."/>
            <person name="Forster S."/>
            <person name="Putonti C."/>
            <person name="Lawley T."/>
            <person name="Wolfe A.J."/>
        </authorList>
    </citation>
    <scope>NUCLEOTIDE SEQUENCE [LARGE SCALE GENOMIC DNA]</scope>
    <source>
        <strain evidence="2 3">UMB0908</strain>
    </source>
</reference>
<dbReference type="Gene3D" id="3.40.710.10">
    <property type="entry name" value="DD-peptidase/beta-lactamase superfamily"/>
    <property type="match status" value="1"/>
</dbReference>
<dbReference type="RefSeq" id="WP_102212764.1">
    <property type="nucleotide sequence ID" value="NZ_PNHF01000012.1"/>
</dbReference>
<protein>
    <submittedName>
        <fullName evidence="2">Serine hydrolase</fullName>
    </submittedName>
</protein>
<evidence type="ECO:0000259" key="1">
    <source>
        <dbReference type="Pfam" id="PF00144"/>
    </source>
</evidence>
<sequence length="283" mass="30357">MTELSRALSSKLATVDEWPVKSVCAAARGADGQWIVHGDDSRVYGLASVTKLLSAHAMLVAVEEGVFELDDELEPPGATVRHLLSHAGGVGFASRKPEKEPGKRRLYSSAGFDIIADRVAEETGMSFPQYLRSATFEPLRMGSSVLHGSAGHGGEGSVGDLMRFADEILDPAVLHPDTVAEALTVQFPGLDGVVPGYGAQKPADWGLGFEIFSRPESRQGLWFGESMPGDAAGHFGQAGTFLWVHAPTGRAAVVLTDRPFGDWAKPLWADFNDELWGIFDHAE</sequence>
<keyword evidence="2" id="KW-0378">Hydrolase</keyword>
<name>A0A2N6SZ42_9CORY</name>
<evidence type="ECO:0000313" key="2">
    <source>
        <dbReference type="EMBL" id="PMC62344.1"/>
    </source>
</evidence>
<feature type="domain" description="Beta-lactamase-related" evidence="1">
    <location>
        <begin position="42"/>
        <end position="262"/>
    </location>
</feature>
<accession>A0A2N6SZ42</accession>
<dbReference type="Pfam" id="PF00144">
    <property type="entry name" value="Beta-lactamase"/>
    <property type="match status" value="1"/>
</dbReference>
<dbReference type="SUPFAM" id="SSF56601">
    <property type="entry name" value="beta-lactamase/transpeptidase-like"/>
    <property type="match status" value="1"/>
</dbReference>
<dbReference type="PANTHER" id="PTHR43283">
    <property type="entry name" value="BETA-LACTAMASE-RELATED"/>
    <property type="match status" value="1"/>
</dbReference>
<dbReference type="AlphaFoldDB" id="A0A2N6SZ42"/>
<organism evidence="2 3">
    <name type="scientific">Corynebacterium xerosis</name>
    <dbReference type="NCBI Taxonomy" id="1725"/>
    <lineage>
        <taxon>Bacteria</taxon>
        <taxon>Bacillati</taxon>
        <taxon>Actinomycetota</taxon>
        <taxon>Actinomycetes</taxon>
        <taxon>Mycobacteriales</taxon>
        <taxon>Corynebacteriaceae</taxon>
        <taxon>Corynebacterium</taxon>
    </lineage>
</organism>
<dbReference type="InterPro" id="IPR012338">
    <property type="entry name" value="Beta-lactam/transpept-like"/>
</dbReference>
<dbReference type="Proteomes" id="UP000235363">
    <property type="component" value="Unassembled WGS sequence"/>
</dbReference>
<dbReference type="STRING" id="1725.WU86_03635"/>
<gene>
    <name evidence="2" type="ORF">CJ204_06445</name>
</gene>
<proteinExistence type="predicted"/>
<dbReference type="PANTHER" id="PTHR43283:SF15">
    <property type="entry name" value="CONSERVED PROTEIN"/>
    <property type="match status" value="1"/>
</dbReference>
<dbReference type="InterPro" id="IPR050789">
    <property type="entry name" value="Diverse_Enzym_Activities"/>
</dbReference>
<comment type="caution">
    <text evidence="2">The sequence shown here is derived from an EMBL/GenBank/DDBJ whole genome shotgun (WGS) entry which is preliminary data.</text>
</comment>
<dbReference type="EMBL" id="PNHF01000012">
    <property type="protein sequence ID" value="PMC62344.1"/>
    <property type="molecule type" value="Genomic_DNA"/>
</dbReference>
<evidence type="ECO:0000313" key="3">
    <source>
        <dbReference type="Proteomes" id="UP000235363"/>
    </source>
</evidence>
<dbReference type="InterPro" id="IPR001466">
    <property type="entry name" value="Beta-lactam-related"/>
</dbReference>